<dbReference type="PANTHER" id="PTHR45953:SF1">
    <property type="entry name" value="IDURONATE 2-SULFATASE"/>
    <property type="match status" value="1"/>
</dbReference>
<keyword evidence="5" id="KW-0378">Hydrolase</keyword>
<dbReference type="Gene3D" id="3.40.720.10">
    <property type="entry name" value="Alkaline Phosphatase, subunit A"/>
    <property type="match status" value="1"/>
</dbReference>
<evidence type="ECO:0000256" key="4">
    <source>
        <dbReference type="ARBA" id="ARBA00022729"/>
    </source>
</evidence>
<evidence type="ECO:0000256" key="5">
    <source>
        <dbReference type="ARBA" id="ARBA00022801"/>
    </source>
</evidence>
<keyword evidence="4" id="KW-0732">Signal</keyword>
<dbReference type="AlphaFoldDB" id="M5RSJ2"/>
<accession>M5RSJ2</accession>
<dbReference type="PROSITE" id="PS00523">
    <property type="entry name" value="SULFATASE_1"/>
    <property type="match status" value="1"/>
</dbReference>
<keyword evidence="6" id="KW-0106">Calcium</keyword>
<dbReference type="InterPro" id="IPR024607">
    <property type="entry name" value="Sulfatase_CS"/>
</dbReference>
<feature type="domain" description="Sulfatase N-terminal" evidence="7">
    <location>
        <begin position="48"/>
        <end position="399"/>
    </location>
</feature>
<dbReference type="SUPFAM" id="SSF53649">
    <property type="entry name" value="Alkaline phosphatase-like"/>
    <property type="match status" value="1"/>
</dbReference>
<dbReference type="PANTHER" id="PTHR45953">
    <property type="entry name" value="IDURONATE 2-SULFATASE"/>
    <property type="match status" value="1"/>
</dbReference>
<dbReference type="EMBL" id="ANOG01000889">
    <property type="protein sequence ID" value="EMI16934.1"/>
    <property type="molecule type" value="Genomic_DNA"/>
</dbReference>
<dbReference type="GO" id="GO:0005737">
    <property type="term" value="C:cytoplasm"/>
    <property type="evidence" value="ECO:0007669"/>
    <property type="project" value="TreeGrafter"/>
</dbReference>
<gene>
    <name evidence="8" type="ORF">RMSM_06135</name>
</gene>
<dbReference type="GO" id="GO:0004423">
    <property type="term" value="F:iduronate-2-sulfatase activity"/>
    <property type="evidence" value="ECO:0007669"/>
    <property type="project" value="InterPro"/>
</dbReference>
<evidence type="ECO:0000259" key="7">
    <source>
        <dbReference type="Pfam" id="PF00884"/>
    </source>
</evidence>
<evidence type="ECO:0000256" key="1">
    <source>
        <dbReference type="ARBA" id="ARBA00001913"/>
    </source>
</evidence>
<evidence type="ECO:0000256" key="3">
    <source>
        <dbReference type="ARBA" id="ARBA00022723"/>
    </source>
</evidence>
<protein>
    <submittedName>
        <fullName evidence="8">Iduronate-2-sulfatase</fullName>
    </submittedName>
</protein>
<evidence type="ECO:0000256" key="6">
    <source>
        <dbReference type="ARBA" id="ARBA00022837"/>
    </source>
</evidence>
<evidence type="ECO:0000313" key="8">
    <source>
        <dbReference type="EMBL" id="EMI16934.1"/>
    </source>
</evidence>
<dbReference type="Pfam" id="PF00884">
    <property type="entry name" value="Sulfatase"/>
    <property type="match status" value="1"/>
</dbReference>
<name>M5RSJ2_9BACT</name>
<organism evidence="8 9">
    <name type="scientific">Rhodopirellula maiorica SM1</name>
    <dbReference type="NCBI Taxonomy" id="1265738"/>
    <lineage>
        <taxon>Bacteria</taxon>
        <taxon>Pseudomonadati</taxon>
        <taxon>Planctomycetota</taxon>
        <taxon>Planctomycetia</taxon>
        <taxon>Pirellulales</taxon>
        <taxon>Pirellulaceae</taxon>
        <taxon>Novipirellula</taxon>
    </lineage>
</organism>
<sequence>MLRFYVRCKVILLRPNLLKECFDVKSLTTSFFLLLCLVPVFAAASESKNVLIIFMDDLRPELGCYGHPVISSPNIDALAADGVLFERAYCQQGICAPSRASMMAGQYPDTLGIYDLWSPLRRTVPDAMSMPRYFTQRGFETSSFGKVYHHHIDDKPYWSHLPAVPGEKYAAPQTLAKIARQKRLAQAKGLKGVDLFLSTQGPPIENADVPDDTYPDGAVANQAIETLRQKRDKPFFMCVGFAKPHLPFAAPKRYWDLYKREQFAVPRRKLPTDAPVIAFTNWGELRAYAGIPSEGPLSDDQTQQLMHGYAACVSYADAQVGKVIAELDRLGLRDNTIVVLWGDHGYKLGDYGLWCKHTNLELDTRVPLIVSAPGFAKGVRTKALVEIVDLFPTLAKLTGGEPPPQCDGNSFVRILEKPAATFREFAISQYPRGSVMGYSIRTERWRYTEWIDAKTRRVVDRELYDHQTTQRPSHNLADNAEHQELIADLSQYVDATNRIKNAQLK</sequence>
<evidence type="ECO:0000256" key="2">
    <source>
        <dbReference type="ARBA" id="ARBA00008779"/>
    </source>
</evidence>
<reference evidence="8 9" key="1">
    <citation type="journal article" date="2013" name="Mar. Genomics">
        <title>Expression of sulfatases in Rhodopirellula baltica and the diversity of sulfatases in the genus Rhodopirellula.</title>
        <authorList>
            <person name="Wegner C.E."/>
            <person name="Richter-Heitmann T."/>
            <person name="Klindworth A."/>
            <person name="Klockow C."/>
            <person name="Richter M."/>
            <person name="Achstetter T."/>
            <person name="Glockner F.O."/>
            <person name="Harder J."/>
        </authorList>
    </citation>
    <scope>NUCLEOTIDE SEQUENCE [LARGE SCALE GENOMIC DNA]</scope>
    <source>
        <strain evidence="8 9">SM1</strain>
    </source>
</reference>
<dbReference type="InterPro" id="IPR000917">
    <property type="entry name" value="Sulfatase_N"/>
</dbReference>
<dbReference type="PATRIC" id="fig|1265738.3.peg.6115"/>
<dbReference type="InterPro" id="IPR035874">
    <property type="entry name" value="IDS"/>
</dbReference>
<dbReference type="CDD" id="cd16030">
    <property type="entry name" value="iduronate-2-sulfatase"/>
    <property type="match status" value="1"/>
</dbReference>
<dbReference type="Proteomes" id="UP000011991">
    <property type="component" value="Unassembled WGS sequence"/>
</dbReference>
<comment type="similarity">
    <text evidence="2">Belongs to the sulfatase family.</text>
</comment>
<keyword evidence="9" id="KW-1185">Reference proteome</keyword>
<dbReference type="InterPro" id="IPR017850">
    <property type="entry name" value="Alkaline_phosphatase_core_sf"/>
</dbReference>
<comment type="caution">
    <text evidence="8">The sequence shown here is derived from an EMBL/GenBank/DDBJ whole genome shotgun (WGS) entry which is preliminary data.</text>
</comment>
<dbReference type="GO" id="GO:0046872">
    <property type="term" value="F:metal ion binding"/>
    <property type="evidence" value="ECO:0007669"/>
    <property type="project" value="UniProtKB-KW"/>
</dbReference>
<evidence type="ECO:0000313" key="9">
    <source>
        <dbReference type="Proteomes" id="UP000011991"/>
    </source>
</evidence>
<comment type="cofactor">
    <cofactor evidence="1">
        <name>Ca(2+)</name>
        <dbReference type="ChEBI" id="CHEBI:29108"/>
    </cofactor>
</comment>
<proteinExistence type="inferred from homology"/>
<keyword evidence="3" id="KW-0479">Metal-binding</keyword>